<proteinExistence type="predicted"/>
<dbReference type="AlphaFoldDB" id="E0S4N3"/>
<evidence type="ECO:0000313" key="3">
    <source>
        <dbReference type="Proteomes" id="UP000001299"/>
    </source>
</evidence>
<dbReference type="RefSeq" id="WP_013283014.1">
    <property type="nucleotide sequence ID" value="NC_014389.1"/>
</dbReference>
<keyword evidence="3" id="KW-1185">Reference proteome</keyword>
<evidence type="ECO:0000313" key="2">
    <source>
        <dbReference type="EMBL" id="ADL36365.1"/>
    </source>
</evidence>
<dbReference type="KEGG" id="bpb:bpr_II429"/>
<reference evidence="2 3" key="1">
    <citation type="journal article" date="2010" name="PLoS ONE">
        <title>The glycobiome of the rumen bacterium Butyrivibrio proteoclasticus B316(T) highlights adaptation to a polysaccharide-rich environment.</title>
        <authorList>
            <person name="Kelly W.J."/>
            <person name="Leahy S.C."/>
            <person name="Altermann E."/>
            <person name="Yeoman C.J."/>
            <person name="Dunne J.C."/>
            <person name="Kong Z."/>
            <person name="Pacheco D.M."/>
            <person name="Li D."/>
            <person name="Noel S.J."/>
            <person name="Moon C.D."/>
            <person name="Cookson A.L."/>
            <person name="Attwood G.T."/>
        </authorList>
    </citation>
    <scope>NUCLEOTIDE SEQUENCE [LARGE SCALE GENOMIC DNA]</scope>
    <source>
        <strain evidence="3">ATCC 51982 / DSM 14932 / B316</strain>
        <plasmid evidence="3">Plasmid pCY360</plasmid>
    </source>
</reference>
<geneLocation type="plasmid" evidence="2 3">
    <name>pCY360</name>
</geneLocation>
<name>E0S4N3_BUTPB</name>
<gene>
    <name evidence="2" type="ordered locus">bpr_II429</name>
</gene>
<dbReference type="EMBL" id="CP001812">
    <property type="protein sequence ID" value="ADL36365.1"/>
    <property type="molecule type" value="Genomic_DNA"/>
</dbReference>
<sequence>MEEKKLSRREQVRLLNRIDLGTGSSDNEPETIIDVQLKNYNKHVEDGLKEDAEAESSALPSSIVAGVEEGSANDENSQKEERVVEANKDTPEPEIKRGKGRPRKTDEHRTNFNALLSDSQKDMIDCASKALGLSMTEYIVMLVENDYEDKKDYYELVKKNRVNRAVK</sequence>
<accession>E0S4N3</accession>
<dbReference type="Proteomes" id="UP000001299">
    <property type="component" value="Plasmid pCY360"/>
</dbReference>
<feature type="compositionally biased region" description="Basic and acidic residues" evidence="1">
    <location>
        <begin position="76"/>
        <end position="107"/>
    </location>
</feature>
<protein>
    <submittedName>
        <fullName evidence="2">Uncharacterized protein</fullName>
    </submittedName>
</protein>
<feature type="region of interest" description="Disordered" evidence="1">
    <location>
        <begin position="46"/>
        <end position="107"/>
    </location>
</feature>
<organism evidence="2 3">
    <name type="scientific">Butyrivibrio proteoclasticus (strain ATCC 51982 / DSM 14932 / B316)</name>
    <name type="common">Clostridium proteoclasticum</name>
    <dbReference type="NCBI Taxonomy" id="515622"/>
    <lineage>
        <taxon>Bacteria</taxon>
        <taxon>Bacillati</taxon>
        <taxon>Bacillota</taxon>
        <taxon>Clostridia</taxon>
        <taxon>Lachnospirales</taxon>
        <taxon>Lachnospiraceae</taxon>
        <taxon>Butyrivibrio</taxon>
    </lineage>
</organism>
<evidence type="ECO:0000256" key="1">
    <source>
        <dbReference type="SAM" id="MobiDB-lite"/>
    </source>
</evidence>
<keyword evidence="2" id="KW-0614">Plasmid</keyword>
<dbReference type="HOGENOM" id="CLU_1591521_0_0_9"/>